<dbReference type="SUPFAM" id="SSF47616">
    <property type="entry name" value="GST C-terminal domain-like"/>
    <property type="match status" value="1"/>
</dbReference>
<reference evidence="2" key="1">
    <citation type="submission" date="2016-09" db="EMBL/GenBank/DDBJ databases">
        <title>Draft genome of thermotolerant cyanobacterium Desertifilum sp. strain IPPAS B-1220.</title>
        <authorList>
            <person name="Sinetova M.A."/>
            <person name="Bolakhan K."/>
            <person name="Zayadan B.K."/>
            <person name="Mironov K.S."/>
            <person name="Ustinova V."/>
            <person name="Kupriyanova E.V."/>
            <person name="Sidorov R.A."/>
            <person name="Skrypnik A.N."/>
            <person name="Gogoleva N.E."/>
            <person name="Gogolev Y.V."/>
            <person name="Los D.A."/>
        </authorList>
    </citation>
    <scope>NUCLEOTIDE SEQUENCE [LARGE SCALE GENOMIC DNA]</scope>
    <source>
        <strain evidence="2">IPPAS B-1220</strain>
    </source>
</reference>
<evidence type="ECO:0000313" key="2">
    <source>
        <dbReference type="EMBL" id="OEJ73264.1"/>
    </source>
</evidence>
<evidence type="ECO:0000259" key="1">
    <source>
        <dbReference type="PROSITE" id="PS50404"/>
    </source>
</evidence>
<dbReference type="InterPro" id="IPR036249">
    <property type="entry name" value="Thioredoxin-like_sf"/>
</dbReference>
<keyword evidence="2" id="KW-0808">Transferase</keyword>
<dbReference type="GO" id="GO:0016740">
    <property type="term" value="F:transferase activity"/>
    <property type="evidence" value="ECO:0007669"/>
    <property type="project" value="UniProtKB-KW"/>
</dbReference>
<comment type="caution">
    <text evidence="2">The sequence shown here is derived from an EMBL/GenBank/DDBJ whole genome shotgun (WGS) entry which is preliminary data.</text>
</comment>
<dbReference type="InterPro" id="IPR036282">
    <property type="entry name" value="Glutathione-S-Trfase_C_sf"/>
</dbReference>
<dbReference type="Gene3D" id="1.20.1050.10">
    <property type="match status" value="1"/>
</dbReference>
<dbReference type="STRING" id="1781255.BH720_20700"/>
<dbReference type="EMBL" id="MJGC01000095">
    <property type="protein sequence ID" value="OEJ73264.1"/>
    <property type="molecule type" value="Genomic_DNA"/>
</dbReference>
<proteinExistence type="predicted"/>
<dbReference type="PROSITE" id="PS50404">
    <property type="entry name" value="GST_NTER"/>
    <property type="match status" value="1"/>
</dbReference>
<accession>A0A1E5QFA5</accession>
<name>A0A1E5QFA5_9CYAN</name>
<sequence length="231" mass="26445">MRLLQFSTSHYCRKARLILGYKQIEYQVENLTPGLHLLKLKPLAGLTTLPVLLPQQPDEPQAIADSTRIWQYLEQHYPQPPLVLANFEDQRTAEVLEDWLDESIGTATRFVYYDYRAGEGKSINPSLSSQLIIQWVRRQYGMSAPAVEQASLRLSLAMAEIGSRWQYRPYLVGDRISIADITAAALLSPLALIPEYRQNYPWLFERIQEIHIQCREPLPPGLIAPTQTSAR</sequence>
<organism evidence="2">
    <name type="scientific">Desertifilum tharense IPPAS B-1220</name>
    <dbReference type="NCBI Taxonomy" id="1781255"/>
    <lineage>
        <taxon>Bacteria</taxon>
        <taxon>Bacillati</taxon>
        <taxon>Cyanobacteriota</taxon>
        <taxon>Cyanophyceae</taxon>
        <taxon>Desertifilales</taxon>
        <taxon>Desertifilaceae</taxon>
        <taxon>Desertifilum</taxon>
    </lineage>
</organism>
<dbReference type="Pfam" id="PF13417">
    <property type="entry name" value="GST_N_3"/>
    <property type="match status" value="1"/>
</dbReference>
<dbReference type="SUPFAM" id="SSF52833">
    <property type="entry name" value="Thioredoxin-like"/>
    <property type="match status" value="1"/>
</dbReference>
<dbReference type="OrthoDB" id="465590at2"/>
<dbReference type="RefSeq" id="WP_069969121.1">
    <property type="nucleotide sequence ID" value="NZ_CM124774.1"/>
</dbReference>
<dbReference type="Gene3D" id="3.40.30.10">
    <property type="entry name" value="Glutaredoxin"/>
    <property type="match status" value="1"/>
</dbReference>
<protein>
    <submittedName>
        <fullName evidence="2">Glutathione S-transferase</fullName>
    </submittedName>
</protein>
<dbReference type="InterPro" id="IPR004045">
    <property type="entry name" value="Glutathione_S-Trfase_N"/>
</dbReference>
<gene>
    <name evidence="2" type="ORF">BH720_20700</name>
</gene>
<feature type="domain" description="GST N-terminal" evidence="1">
    <location>
        <begin position="1"/>
        <end position="81"/>
    </location>
</feature>
<dbReference type="AlphaFoldDB" id="A0A1E5QFA5"/>